<dbReference type="OrthoDB" id="3538299at2759"/>
<dbReference type="Proteomes" id="UP000008177">
    <property type="component" value="Unplaced contigs"/>
</dbReference>
<dbReference type="AlphaFoldDB" id="G2YBZ9"/>
<reference evidence="2" key="1">
    <citation type="journal article" date="2011" name="PLoS Genet.">
        <title>Genomic analysis of the necrotrophic fungal pathogens Sclerotinia sclerotiorum and Botrytis cinerea.</title>
        <authorList>
            <person name="Amselem J."/>
            <person name="Cuomo C.A."/>
            <person name="van Kan J.A."/>
            <person name="Viaud M."/>
            <person name="Benito E.P."/>
            <person name="Couloux A."/>
            <person name="Coutinho P.M."/>
            <person name="de Vries R.P."/>
            <person name="Dyer P.S."/>
            <person name="Fillinger S."/>
            <person name="Fournier E."/>
            <person name="Gout L."/>
            <person name="Hahn M."/>
            <person name="Kohn L."/>
            <person name="Lapalu N."/>
            <person name="Plummer K.M."/>
            <person name="Pradier J.M."/>
            <person name="Quevillon E."/>
            <person name="Sharon A."/>
            <person name="Simon A."/>
            <person name="ten Have A."/>
            <person name="Tudzynski B."/>
            <person name="Tudzynski P."/>
            <person name="Wincker P."/>
            <person name="Andrew M."/>
            <person name="Anthouard V."/>
            <person name="Beever R.E."/>
            <person name="Beffa R."/>
            <person name="Benoit I."/>
            <person name="Bouzid O."/>
            <person name="Brault B."/>
            <person name="Chen Z."/>
            <person name="Choquer M."/>
            <person name="Collemare J."/>
            <person name="Cotton P."/>
            <person name="Danchin E.G."/>
            <person name="Da Silva C."/>
            <person name="Gautier A."/>
            <person name="Giraud C."/>
            <person name="Giraud T."/>
            <person name="Gonzalez C."/>
            <person name="Grossetete S."/>
            <person name="Guldener U."/>
            <person name="Henrissat B."/>
            <person name="Howlett B.J."/>
            <person name="Kodira C."/>
            <person name="Kretschmer M."/>
            <person name="Lappartient A."/>
            <person name="Leroch M."/>
            <person name="Levis C."/>
            <person name="Mauceli E."/>
            <person name="Neuveglise C."/>
            <person name="Oeser B."/>
            <person name="Pearson M."/>
            <person name="Poulain J."/>
            <person name="Poussereau N."/>
            <person name="Quesneville H."/>
            <person name="Rascle C."/>
            <person name="Schumacher J."/>
            <person name="Segurens B."/>
            <person name="Sexton A."/>
            <person name="Silva E."/>
            <person name="Sirven C."/>
            <person name="Soanes D.M."/>
            <person name="Talbot N.J."/>
            <person name="Templeton M."/>
            <person name="Yandava C."/>
            <person name="Yarden O."/>
            <person name="Zeng Q."/>
            <person name="Rollins J.A."/>
            <person name="Lebrun M.H."/>
            <person name="Dickman M."/>
        </authorList>
    </citation>
    <scope>NUCLEOTIDE SEQUENCE [LARGE SCALE GENOMIC DNA]</scope>
    <source>
        <strain evidence="2">T4</strain>
    </source>
</reference>
<evidence type="ECO:0000313" key="1">
    <source>
        <dbReference type="EMBL" id="CCD34740.1"/>
    </source>
</evidence>
<dbReference type="HOGENOM" id="CLU_2468792_0_0_1"/>
<gene>
    <name evidence="1" type="ORF">BofuT4_P101440.1</name>
</gene>
<dbReference type="EMBL" id="FQ790313">
    <property type="protein sequence ID" value="CCD34740.1"/>
    <property type="molecule type" value="Genomic_DNA"/>
</dbReference>
<accession>G2YBZ9</accession>
<name>G2YBZ9_BOTF4</name>
<evidence type="ECO:0000313" key="2">
    <source>
        <dbReference type="Proteomes" id="UP000008177"/>
    </source>
</evidence>
<protein>
    <submittedName>
        <fullName evidence="1">Uncharacterized protein</fullName>
    </submittedName>
</protein>
<organism evidence="1 2">
    <name type="scientific">Botryotinia fuckeliana (strain T4)</name>
    <name type="common">Noble rot fungus</name>
    <name type="synonym">Botrytis cinerea</name>
    <dbReference type="NCBI Taxonomy" id="999810"/>
    <lineage>
        <taxon>Eukaryota</taxon>
        <taxon>Fungi</taxon>
        <taxon>Dikarya</taxon>
        <taxon>Ascomycota</taxon>
        <taxon>Pezizomycotina</taxon>
        <taxon>Leotiomycetes</taxon>
        <taxon>Helotiales</taxon>
        <taxon>Sclerotiniaceae</taxon>
        <taxon>Botrytis</taxon>
    </lineage>
</organism>
<proteinExistence type="predicted"/>
<sequence length="88" mass="10376">MARQSEWFSTLSMHEFNRYCDVELKTNPDLGRLVPWEIEESRNIPIVERAMGFEKEIARVQKRIKEYKKGILSSRAKMAGNVDLEKVF</sequence>
<dbReference type="InParanoid" id="G2YBZ9"/>